<comment type="caution">
    <text evidence="2">The sequence shown here is derived from an EMBL/GenBank/DDBJ whole genome shotgun (WGS) entry which is preliminary data.</text>
</comment>
<dbReference type="AlphaFoldDB" id="A0A7X4HD38"/>
<dbReference type="EMBL" id="WWCU01000011">
    <property type="protein sequence ID" value="MYN08147.1"/>
    <property type="molecule type" value="Genomic_DNA"/>
</dbReference>
<dbReference type="Proteomes" id="UP000450676">
    <property type="component" value="Unassembled WGS sequence"/>
</dbReference>
<proteinExistence type="predicted"/>
<reference evidence="2 3" key="1">
    <citation type="submission" date="2019-12" db="EMBL/GenBank/DDBJ databases">
        <title>Novel species isolated from a subtropical stream in China.</title>
        <authorList>
            <person name="Lu H."/>
        </authorList>
    </citation>
    <scope>NUCLEOTIDE SEQUENCE [LARGE SCALE GENOMIC DNA]</scope>
    <source>
        <strain evidence="2 3">FT127W</strain>
    </source>
</reference>
<evidence type="ECO:0000313" key="2">
    <source>
        <dbReference type="EMBL" id="MYN08147.1"/>
    </source>
</evidence>
<accession>A0A7X4HD38</accession>
<name>A0A7X4HD38_9BURK</name>
<organism evidence="2 3">
    <name type="scientific">Pseudoduganella aquatica</name>
    <dbReference type="NCBI Taxonomy" id="2660641"/>
    <lineage>
        <taxon>Bacteria</taxon>
        <taxon>Pseudomonadati</taxon>
        <taxon>Pseudomonadota</taxon>
        <taxon>Betaproteobacteria</taxon>
        <taxon>Burkholderiales</taxon>
        <taxon>Oxalobacteraceae</taxon>
        <taxon>Telluria group</taxon>
        <taxon>Pseudoduganella</taxon>
    </lineage>
</organism>
<feature type="region of interest" description="Disordered" evidence="1">
    <location>
        <begin position="70"/>
        <end position="119"/>
    </location>
</feature>
<evidence type="ECO:0000313" key="3">
    <source>
        <dbReference type="Proteomes" id="UP000450676"/>
    </source>
</evidence>
<evidence type="ECO:0000256" key="1">
    <source>
        <dbReference type="SAM" id="MobiDB-lite"/>
    </source>
</evidence>
<dbReference type="RefSeq" id="WP_161072478.1">
    <property type="nucleotide sequence ID" value="NZ_WWCU01000011.1"/>
</dbReference>
<feature type="compositionally biased region" description="Low complexity" evidence="1">
    <location>
        <begin position="80"/>
        <end position="106"/>
    </location>
</feature>
<sequence>MTILPRDKFGLLLTTLLHMALLAALLARQHAGSPARSADRSAIAWILPAAPKSSQAVAPAQAADRRRTAITVPRQPVQPSVPASRAAAQEAASADAAASALPPASATENEPLIGDLSAQPAAPPMPAAELLRLTLYNAGKVDNELRKGKLAPLLPAKDTIRGKIDAAFEAAHQAVKPKWYEAARVSEISAPGSRTRVYKIRTALGTYCISVADPGSSMGGTRGPLYSNCP</sequence>
<gene>
    <name evidence="2" type="ORF">GTP77_12470</name>
</gene>
<keyword evidence="3" id="KW-1185">Reference proteome</keyword>
<protein>
    <submittedName>
        <fullName evidence="2">Uncharacterized protein</fullName>
    </submittedName>
</protein>